<dbReference type="AlphaFoldDB" id="A0A840QMX0"/>
<dbReference type="FunFam" id="3.90.226.10:FF:000009">
    <property type="entry name" value="Carnitinyl-CoA dehydratase"/>
    <property type="match status" value="1"/>
</dbReference>
<evidence type="ECO:0000256" key="3">
    <source>
        <dbReference type="RuleBase" id="RU003707"/>
    </source>
</evidence>
<dbReference type="NCBIfam" id="NF005803">
    <property type="entry name" value="PRK07658.1"/>
    <property type="match status" value="1"/>
</dbReference>
<dbReference type="EMBL" id="JACHHB010000003">
    <property type="protein sequence ID" value="MBB5172681.1"/>
    <property type="molecule type" value="Genomic_DNA"/>
</dbReference>
<evidence type="ECO:0000313" key="5">
    <source>
        <dbReference type="Proteomes" id="UP000551878"/>
    </source>
</evidence>
<sequence length="260" mass="28661">MPEAKQLTVHQEDQIAVVTLNNPPANALSQTMIQELDDAFKRMEQDDEIRVVILQGEGRFFAAGADIKEFANDLEGGDFQALSQMGQRTFERISSFSKPVIAAIHGAALGGGLELALACHLRLTTESAKLGLPELQLGLIPGFAGTQRLPQLVGRAKALEMLLTAEPIRGQDAVKWQLVNRVCSEDDLEEEALNLARTFARNSRKTVEDVLSLTRYAASSTFTQGSEEEARLFGQIFKTDDAKEGIEAFLEKRKPQFTDR</sequence>
<protein>
    <submittedName>
        <fullName evidence="4">Enoyl-CoA hydratase</fullName>
        <ecNumber evidence="4">4.2.1.17</ecNumber>
    </submittedName>
</protein>
<comment type="caution">
    <text evidence="4">The sequence shown here is derived from an EMBL/GenBank/DDBJ whole genome shotgun (WGS) entry which is preliminary data.</text>
</comment>
<organism evidence="4 5">
    <name type="scientific">Texcoconibacillus texcoconensis</name>
    <dbReference type="NCBI Taxonomy" id="1095777"/>
    <lineage>
        <taxon>Bacteria</taxon>
        <taxon>Bacillati</taxon>
        <taxon>Bacillota</taxon>
        <taxon>Bacilli</taxon>
        <taxon>Bacillales</taxon>
        <taxon>Bacillaceae</taxon>
        <taxon>Texcoconibacillus</taxon>
    </lineage>
</organism>
<name>A0A840QMX0_9BACI</name>
<dbReference type="EC" id="4.2.1.17" evidence="4"/>
<dbReference type="Gene3D" id="3.90.226.10">
    <property type="entry name" value="2-enoyl-CoA Hydratase, Chain A, domain 1"/>
    <property type="match status" value="1"/>
</dbReference>
<reference evidence="4 5" key="1">
    <citation type="submission" date="2020-08" db="EMBL/GenBank/DDBJ databases">
        <title>Genomic Encyclopedia of Type Strains, Phase IV (KMG-IV): sequencing the most valuable type-strain genomes for metagenomic binning, comparative biology and taxonomic classification.</title>
        <authorList>
            <person name="Goeker M."/>
        </authorList>
    </citation>
    <scope>NUCLEOTIDE SEQUENCE [LARGE SCALE GENOMIC DNA]</scope>
    <source>
        <strain evidence="4 5">DSM 24696</strain>
    </source>
</reference>
<dbReference type="RefSeq" id="WP_184663147.1">
    <property type="nucleotide sequence ID" value="NZ_JACHHB010000003.1"/>
</dbReference>
<keyword evidence="5" id="KW-1185">Reference proteome</keyword>
<comment type="similarity">
    <text evidence="1 3">Belongs to the enoyl-CoA hydratase/isomerase family.</text>
</comment>
<dbReference type="GO" id="GO:0006635">
    <property type="term" value="P:fatty acid beta-oxidation"/>
    <property type="evidence" value="ECO:0007669"/>
    <property type="project" value="TreeGrafter"/>
</dbReference>
<evidence type="ECO:0000256" key="2">
    <source>
        <dbReference type="ARBA" id="ARBA00023239"/>
    </source>
</evidence>
<dbReference type="GO" id="GO:0004300">
    <property type="term" value="F:enoyl-CoA hydratase activity"/>
    <property type="evidence" value="ECO:0007669"/>
    <property type="project" value="UniProtKB-EC"/>
</dbReference>
<dbReference type="CDD" id="cd06558">
    <property type="entry name" value="crotonase-like"/>
    <property type="match status" value="1"/>
</dbReference>
<dbReference type="Proteomes" id="UP000551878">
    <property type="component" value="Unassembled WGS sequence"/>
</dbReference>
<dbReference type="InterPro" id="IPR029045">
    <property type="entry name" value="ClpP/crotonase-like_dom_sf"/>
</dbReference>
<dbReference type="InterPro" id="IPR018376">
    <property type="entry name" value="Enoyl-CoA_hyd/isom_CS"/>
</dbReference>
<dbReference type="InterPro" id="IPR001753">
    <property type="entry name" value="Enoyl-CoA_hydra/iso"/>
</dbReference>
<dbReference type="SUPFAM" id="SSF52096">
    <property type="entry name" value="ClpP/crotonase"/>
    <property type="match status" value="1"/>
</dbReference>
<accession>A0A840QMX0</accession>
<keyword evidence="2 4" id="KW-0456">Lyase</keyword>
<evidence type="ECO:0000256" key="1">
    <source>
        <dbReference type="ARBA" id="ARBA00005254"/>
    </source>
</evidence>
<dbReference type="PANTHER" id="PTHR11941:SF175">
    <property type="entry name" value="ENOYL-COA HYDRATASE-RELATED"/>
    <property type="match status" value="1"/>
</dbReference>
<dbReference type="PANTHER" id="PTHR11941">
    <property type="entry name" value="ENOYL-COA HYDRATASE-RELATED"/>
    <property type="match status" value="1"/>
</dbReference>
<proteinExistence type="inferred from homology"/>
<evidence type="ECO:0000313" key="4">
    <source>
        <dbReference type="EMBL" id="MBB5172681.1"/>
    </source>
</evidence>
<gene>
    <name evidence="4" type="ORF">HNQ41_000825</name>
</gene>
<dbReference type="PROSITE" id="PS00166">
    <property type="entry name" value="ENOYL_COA_HYDRATASE"/>
    <property type="match status" value="1"/>
</dbReference>
<dbReference type="Pfam" id="PF00378">
    <property type="entry name" value="ECH_1"/>
    <property type="match status" value="1"/>
</dbReference>